<evidence type="ECO:0000256" key="1">
    <source>
        <dbReference type="ARBA" id="ARBA00022801"/>
    </source>
</evidence>
<dbReference type="AlphaFoldDB" id="A0A2H0C0U4"/>
<dbReference type="Pfam" id="PF00300">
    <property type="entry name" value="His_Phos_1"/>
    <property type="match status" value="1"/>
</dbReference>
<name>A0A2H0C0U4_9BACT</name>
<evidence type="ECO:0000256" key="3">
    <source>
        <dbReference type="PIRSR" id="PIRSR613078-2"/>
    </source>
</evidence>
<dbReference type="SMART" id="SM00855">
    <property type="entry name" value="PGAM"/>
    <property type="match status" value="1"/>
</dbReference>
<feature type="active site" description="Proton donor/acceptor" evidence="2">
    <location>
        <position position="88"/>
    </location>
</feature>
<evidence type="ECO:0000256" key="2">
    <source>
        <dbReference type="PIRSR" id="PIRSR613078-1"/>
    </source>
</evidence>
<dbReference type="CDD" id="cd07067">
    <property type="entry name" value="HP_PGM_like"/>
    <property type="match status" value="1"/>
</dbReference>
<dbReference type="Gene3D" id="3.40.50.1240">
    <property type="entry name" value="Phosphoglycerate mutase-like"/>
    <property type="match status" value="1"/>
</dbReference>
<dbReference type="InterPro" id="IPR013078">
    <property type="entry name" value="His_Pase_superF_clade-1"/>
</dbReference>
<feature type="active site" description="Tele-phosphohistidine intermediate" evidence="2">
    <location>
        <position position="15"/>
    </location>
</feature>
<dbReference type="GO" id="GO:0004331">
    <property type="term" value="F:fructose-2,6-bisphosphate 2-phosphatase activity"/>
    <property type="evidence" value="ECO:0007669"/>
    <property type="project" value="TreeGrafter"/>
</dbReference>
<dbReference type="PANTHER" id="PTHR46517">
    <property type="entry name" value="FRUCTOSE-2,6-BISPHOSPHATASE TIGAR"/>
    <property type="match status" value="1"/>
</dbReference>
<dbReference type="GO" id="GO:0005829">
    <property type="term" value="C:cytosol"/>
    <property type="evidence" value="ECO:0007669"/>
    <property type="project" value="TreeGrafter"/>
</dbReference>
<dbReference type="SUPFAM" id="SSF53254">
    <property type="entry name" value="Phosphoglycerate mutase-like"/>
    <property type="match status" value="1"/>
</dbReference>
<dbReference type="EMBL" id="PCTC01000047">
    <property type="protein sequence ID" value="PIP63471.1"/>
    <property type="molecule type" value="Genomic_DNA"/>
</dbReference>
<dbReference type="PANTHER" id="PTHR46517:SF1">
    <property type="entry name" value="FRUCTOSE-2,6-BISPHOSPHATASE TIGAR"/>
    <property type="match status" value="1"/>
</dbReference>
<feature type="binding site" evidence="3">
    <location>
        <position position="64"/>
    </location>
    <ligand>
        <name>substrate</name>
    </ligand>
</feature>
<gene>
    <name evidence="4" type="ORF">COW97_02285</name>
</gene>
<sequence length="207" mass="23718">MSFMQNFCTLYIVRHGETEWNVKKIIQGNEDIPLNKKGESQAKELAKKLRHIKFDVIFSSDLIRAKRTAEIINIEKKLIVQTTKALKERYFGKYQGKSFAVNNEMIKLINNLKMFTGPGLKEVETDESIILRLTTFLREIAVAYSNKTVLIVSHGGPMRTLLIHLGFANYDNFTEGHINNLAYIKLKSDGVEFFVEETKGIKIKKSS</sequence>
<dbReference type="InterPro" id="IPR029033">
    <property type="entry name" value="His_PPase_superfam"/>
</dbReference>
<keyword evidence="1" id="KW-0378">Hydrolase</keyword>
<dbReference type="GO" id="GO:0043456">
    <property type="term" value="P:regulation of pentose-phosphate shunt"/>
    <property type="evidence" value="ECO:0007669"/>
    <property type="project" value="TreeGrafter"/>
</dbReference>
<protein>
    <submittedName>
        <fullName evidence="4">Phosphoglycerate mutase</fullName>
    </submittedName>
</protein>
<dbReference type="InterPro" id="IPR051695">
    <property type="entry name" value="Phosphoglycerate_Mutase"/>
</dbReference>
<dbReference type="InterPro" id="IPR001345">
    <property type="entry name" value="PG/BPGM_mutase_AS"/>
</dbReference>
<accession>A0A2H0C0U4</accession>
<feature type="binding site" evidence="3">
    <location>
        <begin position="14"/>
        <end position="21"/>
    </location>
    <ligand>
        <name>substrate</name>
    </ligand>
</feature>
<dbReference type="GO" id="GO:0045820">
    <property type="term" value="P:negative regulation of glycolytic process"/>
    <property type="evidence" value="ECO:0007669"/>
    <property type="project" value="TreeGrafter"/>
</dbReference>
<comment type="caution">
    <text evidence="4">The sequence shown here is derived from an EMBL/GenBank/DDBJ whole genome shotgun (WGS) entry which is preliminary data.</text>
</comment>
<organism evidence="4 5">
    <name type="scientific">Candidatus Roizmanbacteria bacterium CG22_combo_CG10-13_8_21_14_all_34_12</name>
    <dbReference type="NCBI Taxonomy" id="1974860"/>
    <lineage>
        <taxon>Bacteria</taxon>
        <taxon>Candidatus Roizmaniibacteriota</taxon>
    </lineage>
</organism>
<reference evidence="4 5" key="1">
    <citation type="submission" date="2017-09" db="EMBL/GenBank/DDBJ databases">
        <title>Depth-based differentiation of microbial function through sediment-hosted aquifers and enrichment of novel symbionts in the deep terrestrial subsurface.</title>
        <authorList>
            <person name="Probst A.J."/>
            <person name="Ladd B."/>
            <person name="Jarett J.K."/>
            <person name="Geller-Mcgrath D.E."/>
            <person name="Sieber C.M."/>
            <person name="Emerson J.B."/>
            <person name="Anantharaman K."/>
            <person name="Thomas B.C."/>
            <person name="Malmstrom R."/>
            <person name="Stieglmeier M."/>
            <person name="Klingl A."/>
            <person name="Woyke T."/>
            <person name="Ryan C.M."/>
            <person name="Banfield J.F."/>
        </authorList>
    </citation>
    <scope>NUCLEOTIDE SEQUENCE [LARGE SCALE GENOMIC DNA]</scope>
    <source>
        <strain evidence="4">CG22_combo_CG10-13_8_21_14_all_34_12</strain>
    </source>
</reference>
<evidence type="ECO:0000313" key="5">
    <source>
        <dbReference type="Proteomes" id="UP000229699"/>
    </source>
</evidence>
<dbReference type="Proteomes" id="UP000229699">
    <property type="component" value="Unassembled WGS sequence"/>
</dbReference>
<dbReference type="PROSITE" id="PS00175">
    <property type="entry name" value="PG_MUTASE"/>
    <property type="match status" value="1"/>
</dbReference>
<proteinExistence type="predicted"/>
<evidence type="ECO:0000313" key="4">
    <source>
        <dbReference type="EMBL" id="PIP63471.1"/>
    </source>
</evidence>